<proteinExistence type="predicted"/>
<reference evidence="2 3" key="1">
    <citation type="submission" date="2019-09" db="EMBL/GenBank/DDBJ databases">
        <authorList>
            <person name="Ou C."/>
        </authorList>
    </citation>
    <scope>NUCLEOTIDE SEQUENCE [LARGE SCALE GENOMIC DNA]</scope>
    <source>
        <strain evidence="2">S2</strain>
        <tissue evidence="2">Leaf</tissue>
    </source>
</reference>
<dbReference type="Proteomes" id="UP000327157">
    <property type="component" value="Chromosome 11"/>
</dbReference>
<evidence type="ECO:0000313" key="2">
    <source>
        <dbReference type="EMBL" id="KAB2605219.1"/>
    </source>
</evidence>
<dbReference type="PANTHER" id="PTHR35726">
    <property type="entry name" value="GLUTAMIC ACID-RICH PROTEIN-LIKE"/>
    <property type="match status" value="1"/>
</dbReference>
<dbReference type="EMBL" id="SMOL01000559">
    <property type="protein sequence ID" value="KAB2605219.1"/>
    <property type="molecule type" value="Genomic_DNA"/>
</dbReference>
<evidence type="ECO:0000313" key="3">
    <source>
        <dbReference type="Proteomes" id="UP000327157"/>
    </source>
</evidence>
<feature type="compositionally biased region" description="Polar residues" evidence="1">
    <location>
        <begin position="68"/>
        <end position="80"/>
    </location>
</feature>
<accession>A0A5N5FPY9</accession>
<keyword evidence="3" id="KW-1185">Reference proteome</keyword>
<evidence type="ECO:0000256" key="1">
    <source>
        <dbReference type="SAM" id="MobiDB-lite"/>
    </source>
</evidence>
<feature type="compositionally biased region" description="Acidic residues" evidence="1">
    <location>
        <begin position="97"/>
        <end position="112"/>
    </location>
</feature>
<feature type="region of interest" description="Disordered" evidence="1">
    <location>
        <begin position="44"/>
        <end position="134"/>
    </location>
</feature>
<reference evidence="3" key="2">
    <citation type="submission" date="2019-10" db="EMBL/GenBank/DDBJ databases">
        <title>A de novo genome assembly of a pear dwarfing rootstock.</title>
        <authorList>
            <person name="Wang F."/>
            <person name="Wang J."/>
            <person name="Li S."/>
            <person name="Zhang Y."/>
            <person name="Fang M."/>
            <person name="Ma L."/>
            <person name="Zhao Y."/>
            <person name="Jiang S."/>
        </authorList>
    </citation>
    <scope>NUCLEOTIDE SEQUENCE [LARGE SCALE GENOMIC DNA]</scope>
</reference>
<dbReference type="AlphaFoldDB" id="A0A5N5FPY9"/>
<comment type="caution">
    <text evidence="2">The sequence shown here is derived from an EMBL/GenBank/DDBJ whole genome shotgun (WGS) entry which is preliminary data.</text>
</comment>
<gene>
    <name evidence="2" type="ORF">D8674_004936</name>
</gene>
<sequence>MIHNSWFHVEAHVKDDIFDATRMQKKKKNVMDVSSFMLFEATGDSEADAVSSDDDHPMLSMADEDDAQSCSYDSFDQNPSADDVLNDLDDHGHDDDDRGNDEEEDEEEEEECSSVYDHHQRWRSGENVGMPLMGGQQLKSTVSVDSTKEFELLKEVEKSRLFWETCLAS</sequence>
<organism evidence="2 3">
    <name type="scientific">Pyrus ussuriensis x Pyrus communis</name>
    <dbReference type="NCBI Taxonomy" id="2448454"/>
    <lineage>
        <taxon>Eukaryota</taxon>
        <taxon>Viridiplantae</taxon>
        <taxon>Streptophyta</taxon>
        <taxon>Embryophyta</taxon>
        <taxon>Tracheophyta</taxon>
        <taxon>Spermatophyta</taxon>
        <taxon>Magnoliopsida</taxon>
        <taxon>eudicotyledons</taxon>
        <taxon>Gunneridae</taxon>
        <taxon>Pentapetalae</taxon>
        <taxon>rosids</taxon>
        <taxon>fabids</taxon>
        <taxon>Rosales</taxon>
        <taxon>Rosaceae</taxon>
        <taxon>Amygdaloideae</taxon>
        <taxon>Maleae</taxon>
        <taxon>Pyrus</taxon>
    </lineage>
</organism>
<name>A0A5N5FPY9_9ROSA</name>
<dbReference type="PANTHER" id="PTHR35726:SF4">
    <property type="entry name" value="GLUTAMIC ACID-RICH PROTEIN-LIKE"/>
    <property type="match status" value="1"/>
</dbReference>
<dbReference type="OrthoDB" id="1077311at2759"/>
<protein>
    <submittedName>
        <fullName evidence="2">Uncharacterized protein</fullName>
    </submittedName>
</protein>
<reference evidence="2 3" key="3">
    <citation type="submission" date="2019-11" db="EMBL/GenBank/DDBJ databases">
        <title>A de novo genome assembly of a pear dwarfing rootstock.</title>
        <authorList>
            <person name="Wang F."/>
            <person name="Wang J."/>
            <person name="Li S."/>
            <person name="Zhang Y."/>
            <person name="Fang M."/>
            <person name="Ma L."/>
            <person name="Zhao Y."/>
            <person name="Jiang S."/>
        </authorList>
    </citation>
    <scope>NUCLEOTIDE SEQUENCE [LARGE SCALE GENOMIC DNA]</scope>
    <source>
        <strain evidence="2">S2</strain>
        <tissue evidence="2">Leaf</tissue>
    </source>
</reference>